<dbReference type="InterPro" id="IPR029033">
    <property type="entry name" value="His_PPase_superfam"/>
</dbReference>
<dbReference type="Proteomes" id="UP001642540">
    <property type="component" value="Unassembled WGS sequence"/>
</dbReference>
<sequence length="276" mass="31057">MAENQKAKVVVYLARHAETSGNVKQEITKQEVDLLTDLGKVQTNLLGIHLSTVKFDFAYSSDYGRAVNTAVGILKQSELSSQVPVKTEARLREVNFGKYEAASYDQTLQYAFGLNVPPLEWSFPEGESFREAGIRMLNFITEICENILSEAQPGFTSTVLIVSHSASIVNFCNALHESSLNEVVGWGHAKDLKLMVNASYMRFEVEKTKNQTPAVVDKRGLEEEIMSESPPLLRFTFTDKHVSQHLNCIRYLDSKSLYRFTTQNSKAKKYANCVQQ</sequence>
<dbReference type="InterPro" id="IPR013078">
    <property type="entry name" value="His_Pase_superF_clade-1"/>
</dbReference>
<reference evidence="2 3" key="1">
    <citation type="submission" date="2024-08" db="EMBL/GenBank/DDBJ databases">
        <authorList>
            <person name="Cucini C."/>
            <person name="Frati F."/>
        </authorList>
    </citation>
    <scope>NUCLEOTIDE SEQUENCE [LARGE SCALE GENOMIC DNA]</scope>
</reference>
<evidence type="ECO:0000256" key="1">
    <source>
        <dbReference type="ARBA" id="ARBA00022801"/>
    </source>
</evidence>
<accession>A0ABP1QTW0</accession>
<evidence type="ECO:0000313" key="2">
    <source>
        <dbReference type="EMBL" id="CAL8111426.1"/>
    </source>
</evidence>
<dbReference type="InterPro" id="IPR051695">
    <property type="entry name" value="Phosphoglycerate_Mutase"/>
</dbReference>
<dbReference type="EMBL" id="CAXLJM020000046">
    <property type="protein sequence ID" value="CAL8111426.1"/>
    <property type="molecule type" value="Genomic_DNA"/>
</dbReference>
<dbReference type="Gene3D" id="3.40.50.1240">
    <property type="entry name" value="Phosphoglycerate mutase-like"/>
    <property type="match status" value="1"/>
</dbReference>
<dbReference type="SMART" id="SM00855">
    <property type="entry name" value="PGAM"/>
    <property type="match status" value="1"/>
</dbReference>
<evidence type="ECO:0008006" key="4">
    <source>
        <dbReference type="Google" id="ProtNLM"/>
    </source>
</evidence>
<comment type="caution">
    <text evidence="2">The sequence shown here is derived from an EMBL/GenBank/DDBJ whole genome shotgun (WGS) entry which is preliminary data.</text>
</comment>
<dbReference type="PANTHER" id="PTHR46517">
    <property type="entry name" value="FRUCTOSE-2,6-BISPHOSPHATASE TIGAR"/>
    <property type="match status" value="1"/>
</dbReference>
<protein>
    <recommendedName>
        <fullName evidence="4">Fructose-2,6-bisphosphatase TIGAR</fullName>
    </recommendedName>
</protein>
<evidence type="ECO:0000313" key="3">
    <source>
        <dbReference type="Proteomes" id="UP001642540"/>
    </source>
</evidence>
<keyword evidence="1" id="KW-0378">Hydrolase</keyword>
<proteinExistence type="predicted"/>
<gene>
    <name evidence="2" type="ORF">ODALV1_LOCUS15027</name>
</gene>
<dbReference type="Pfam" id="PF00300">
    <property type="entry name" value="His_Phos_1"/>
    <property type="match status" value="1"/>
</dbReference>
<name>A0ABP1QTW0_9HEXA</name>
<dbReference type="SUPFAM" id="SSF53254">
    <property type="entry name" value="Phosphoglycerate mutase-like"/>
    <property type="match status" value="1"/>
</dbReference>
<dbReference type="PANTHER" id="PTHR46517:SF1">
    <property type="entry name" value="FRUCTOSE-2,6-BISPHOSPHATASE TIGAR"/>
    <property type="match status" value="1"/>
</dbReference>
<dbReference type="CDD" id="cd07040">
    <property type="entry name" value="HP"/>
    <property type="match status" value="1"/>
</dbReference>
<organism evidence="2 3">
    <name type="scientific">Orchesella dallaii</name>
    <dbReference type="NCBI Taxonomy" id="48710"/>
    <lineage>
        <taxon>Eukaryota</taxon>
        <taxon>Metazoa</taxon>
        <taxon>Ecdysozoa</taxon>
        <taxon>Arthropoda</taxon>
        <taxon>Hexapoda</taxon>
        <taxon>Collembola</taxon>
        <taxon>Entomobryomorpha</taxon>
        <taxon>Entomobryoidea</taxon>
        <taxon>Orchesellidae</taxon>
        <taxon>Orchesellinae</taxon>
        <taxon>Orchesella</taxon>
    </lineage>
</organism>
<keyword evidence="3" id="KW-1185">Reference proteome</keyword>